<dbReference type="InterPro" id="IPR028098">
    <property type="entry name" value="Glyco_trans_4-like_N"/>
</dbReference>
<name>A0ABW0NV13_9MICO</name>
<dbReference type="InterPro" id="IPR001296">
    <property type="entry name" value="Glyco_trans_1"/>
</dbReference>
<proteinExistence type="predicted"/>
<protein>
    <submittedName>
        <fullName evidence="5">Glycosyltransferase family 4 protein</fullName>
    </submittedName>
</protein>
<accession>A0ABW0NV13</accession>
<sequence length="346" mass="37417">MESYAHQLYEHAGDRGVEFVGLASTELMARGAPWFPGELVPSGVSGESRVAWAAGEILKVSAAATRAGADLIHCPANIGPWSGTIPVVLTVHDLLPFRHPEFLPGPYGPVLRTLVRRAVAHATRIITISEHSRVDLDEVLHPRAAIDVIPLAGGTPVPPVVTRREGSLLLALGNRLPHKNFERLLAALAGIPESARPTLILTGGGGDDDPLRQVVARLRLERWVELAGWLAPDEVEALYARATAVIIPTLFEGFGLPVLEAMSRSCPVICSDLPVLRELAGDSAVYFDPLQTDSISTAIVTTLAKPSLLAELASRGLVRSRGYSWLRTAESTIETFYRALDRRHRE</sequence>
<evidence type="ECO:0000313" key="6">
    <source>
        <dbReference type="Proteomes" id="UP001596039"/>
    </source>
</evidence>
<dbReference type="Pfam" id="PF00534">
    <property type="entry name" value="Glycos_transf_1"/>
    <property type="match status" value="1"/>
</dbReference>
<dbReference type="PANTHER" id="PTHR46401">
    <property type="entry name" value="GLYCOSYLTRANSFERASE WBBK-RELATED"/>
    <property type="match status" value="1"/>
</dbReference>
<keyword evidence="2" id="KW-0808">Transferase</keyword>
<reference evidence="6" key="1">
    <citation type="journal article" date="2019" name="Int. J. Syst. Evol. Microbiol.">
        <title>The Global Catalogue of Microorganisms (GCM) 10K type strain sequencing project: providing services to taxonomists for standard genome sequencing and annotation.</title>
        <authorList>
            <consortium name="The Broad Institute Genomics Platform"/>
            <consortium name="The Broad Institute Genome Sequencing Center for Infectious Disease"/>
            <person name="Wu L."/>
            <person name="Ma J."/>
        </authorList>
    </citation>
    <scope>NUCLEOTIDE SEQUENCE [LARGE SCALE GENOMIC DNA]</scope>
    <source>
        <strain evidence="6">CGMCC 4.6997</strain>
    </source>
</reference>
<organism evidence="5 6">
    <name type="scientific">Lysinimonas soli</name>
    <dbReference type="NCBI Taxonomy" id="1074233"/>
    <lineage>
        <taxon>Bacteria</taxon>
        <taxon>Bacillati</taxon>
        <taxon>Actinomycetota</taxon>
        <taxon>Actinomycetes</taxon>
        <taxon>Micrococcales</taxon>
        <taxon>Microbacteriaceae</taxon>
        <taxon>Lysinimonas</taxon>
    </lineage>
</organism>
<dbReference type="RefSeq" id="WP_386741105.1">
    <property type="nucleotide sequence ID" value="NZ_JBHSMG010000005.1"/>
</dbReference>
<evidence type="ECO:0000256" key="2">
    <source>
        <dbReference type="ARBA" id="ARBA00022679"/>
    </source>
</evidence>
<dbReference type="PANTHER" id="PTHR46401:SF2">
    <property type="entry name" value="GLYCOSYLTRANSFERASE WBBK-RELATED"/>
    <property type="match status" value="1"/>
</dbReference>
<dbReference type="CDD" id="cd03809">
    <property type="entry name" value="GT4_MtfB-like"/>
    <property type="match status" value="1"/>
</dbReference>
<evidence type="ECO:0000256" key="1">
    <source>
        <dbReference type="ARBA" id="ARBA00022676"/>
    </source>
</evidence>
<feature type="domain" description="Glycosyltransferase subfamily 4-like N-terminal" evidence="4">
    <location>
        <begin position="1"/>
        <end position="150"/>
    </location>
</feature>
<feature type="domain" description="Glycosyl transferase family 1" evidence="3">
    <location>
        <begin position="167"/>
        <end position="313"/>
    </location>
</feature>
<dbReference type="SUPFAM" id="SSF53756">
    <property type="entry name" value="UDP-Glycosyltransferase/glycogen phosphorylase"/>
    <property type="match status" value="1"/>
</dbReference>
<comment type="caution">
    <text evidence="5">The sequence shown here is derived from an EMBL/GenBank/DDBJ whole genome shotgun (WGS) entry which is preliminary data.</text>
</comment>
<evidence type="ECO:0000313" key="5">
    <source>
        <dbReference type="EMBL" id="MFC5503389.1"/>
    </source>
</evidence>
<dbReference type="Pfam" id="PF13439">
    <property type="entry name" value="Glyco_transf_4"/>
    <property type="match status" value="1"/>
</dbReference>
<dbReference type="Proteomes" id="UP001596039">
    <property type="component" value="Unassembled WGS sequence"/>
</dbReference>
<evidence type="ECO:0000259" key="4">
    <source>
        <dbReference type="Pfam" id="PF13439"/>
    </source>
</evidence>
<keyword evidence="1" id="KW-0328">Glycosyltransferase</keyword>
<gene>
    <name evidence="5" type="ORF">ACFPJ4_14165</name>
</gene>
<evidence type="ECO:0000259" key="3">
    <source>
        <dbReference type="Pfam" id="PF00534"/>
    </source>
</evidence>
<dbReference type="Gene3D" id="3.40.50.2000">
    <property type="entry name" value="Glycogen Phosphorylase B"/>
    <property type="match status" value="2"/>
</dbReference>
<dbReference type="EMBL" id="JBHSMG010000005">
    <property type="protein sequence ID" value="MFC5503389.1"/>
    <property type="molecule type" value="Genomic_DNA"/>
</dbReference>
<keyword evidence="6" id="KW-1185">Reference proteome</keyword>